<evidence type="ECO:0000313" key="1">
    <source>
        <dbReference type="EMBL" id="KAH7918073.1"/>
    </source>
</evidence>
<name>A0ACB8AZR0_9AGAM</name>
<protein>
    <submittedName>
        <fullName evidence="1">Uncharacterized protein</fullName>
    </submittedName>
</protein>
<dbReference type="Proteomes" id="UP000790709">
    <property type="component" value="Unassembled WGS sequence"/>
</dbReference>
<evidence type="ECO:0000313" key="2">
    <source>
        <dbReference type="Proteomes" id="UP000790709"/>
    </source>
</evidence>
<organism evidence="1 2">
    <name type="scientific">Leucogyrophana mollusca</name>
    <dbReference type="NCBI Taxonomy" id="85980"/>
    <lineage>
        <taxon>Eukaryota</taxon>
        <taxon>Fungi</taxon>
        <taxon>Dikarya</taxon>
        <taxon>Basidiomycota</taxon>
        <taxon>Agaricomycotina</taxon>
        <taxon>Agaricomycetes</taxon>
        <taxon>Agaricomycetidae</taxon>
        <taxon>Boletales</taxon>
        <taxon>Boletales incertae sedis</taxon>
        <taxon>Leucogyrophana</taxon>
    </lineage>
</organism>
<dbReference type="EMBL" id="MU266862">
    <property type="protein sequence ID" value="KAH7918073.1"/>
    <property type="molecule type" value="Genomic_DNA"/>
</dbReference>
<keyword evidence="2" id="KW-1185">Reference proteome</keyword>
<sequence length="374" mass="41536">MEARVIFTSAPLISPTPESGINVLFPPTITQIPAIRHLSTNEAYTTAFSAITLSPSCTPLSLIDAYPVNAGEQTVRYSNVAGLAVLIFDYCITLGSEIHWVWGKPWDIARTMFTCTRYMTFAGTVMTVYAAVASREGENCSRFSSASNAIHIISIVTAEGLLILRTYAFWGRSKKLLIALLIFAPGCIVGAVTMPSFVKIPALPDTELEDTPVGVENSCIFQTFRGSALQYVWLVVFELVLLALTVIKRFRHYRYTTSPLITVLYRDGINYMVCIILVSTINIFVTLFVPPAYNEIMDSCVLFISASHTQWGLTAHNVRLQLALHSLLASRILFNLRESYQRPPEQVLPVDVLVFRSSRVTHRSFESSSVESGE</sequence>
<comment type="caution">
    <text evidence="1">The sequence shown here is derived from an EMBL/GenBank/DDBJ whole genome shotgun (WGS) entry which is preliminary data.</text>
</comment>
<gene>
    <name evidence="1" type="ORF">BV22DRAFT_1134883</name>
</gene>
<proteinExistence type="predicted"/>
<accession>A0ACB8AZR0</accession>
<reference evidence="1" key="1">
    <citation type="journal article" date="2021" name="New Phytol.">
        <title>Evolutionary innovations through gain and loss of genes in the ectomycorrhizal Boletales.</title>
        <authorList>
            <person name="Wu G."/>
            <person name="Miyauchi S."/>
            <person name="Morin E."/>
            <person name="Kuo A."/>
            <person name="Drula E."/>
            <person name="Varga T."/>
            <person name="Kohler A."/>
            <person name="Feng B."/>
            <person name="Cao Y."/>
            <person name="Lipzen A."/>
            <person name="Daum C."/>
            <person name="Hundley H."/>
            <person name="Pangilinan J."/>
            <person name="Johnson J."/>
            <person name="Barry K."/>
            <person name="LaButti K."/>
            <person name="Ng V."/>
            <person name="Ahrendt S."/>
            <person name="Min B."/>
            <person name="Choi I.G."/>
            <person name="Park H."/>
            <person name="Plett J.M."/>
            <person name="Magnuson J."/>
            <person name="Spatafora J.W."/>
            <person name="Nagy L.G."/>
            <person name="Henrissat B."/>
            <person name="Grigoriev I.V."/>
            <person name="Yang Z.L."/>
            <person name="Xu J."/>
            <person name="Martin F.M."/>
        </authorList>
    </citation>
    <scope>NUCLEOTIDE SEQUENCE</scope>
    <source>
        <strain evidence="1">KUC20120723A-06</strain>
    </source>
</reference>